<protein>
    <submittedName>
        <fullName evidence="1">Uncharacterized protein</fullName>
    </submittedName>
</protein>
<gene>
    <name evidence="1" type="ORF">HMPREF1324_2331</name>
</gene>
<organism evidence="1 2">
    <name type="scientific">Rothia aeria F0474</name>
    <dbReference type="NCBI Taxonomy" id="1125724"/>
    <lineage>
        <taxon>Bacteria</taxon>
        <taxon>Bacillati</taxon>
        <taxon>Actinomycetota</taxon>
        <taxon>Actinomycetes</taxon>
        <taxon>Micrococcales</taxon>
        <taxon>Micrococcaceae</taxon>
        <taxon>Rothia</taxon>
    </lineage>
</organism>
<evidence type="ECO:0000313" key="1">
    <source>
        <dbReference type="EMBL" id="EID50156.1"/>
    </source>
</evidence>
<sequence>MDVRHSCSLYGRNYITKYKGNIYKYLKITTKNIYTLTFT</sequence>
<comment type="caution">
    <text evidence="1">The sequence shown here is derived from an EMBL/GenBank/DDBJ whole genome shotgun (WGS) entry which is preliminary data.</text>
</comment>
<reference evidence="1" key="1">
    <citation type="submission" date="2012-03" db="EMBL/GenBank/DDBJ databases">
        <authorList>
            <person name="Durkin A.S."/>
            <person name="McCorrison J."/>
            <person name="Torralba M."/>
            <person name="Gillis M."/>
            <person name="Methe B."/>
            <person name="Sutton G."/>
            <person name="Nelson K.E."/>
        </authorList>
    </citation>
    <scope>NUCLEOTIDE SEQUENCE [LARGE SCALE GENOMIC DNA]</scope>
    <source>
        <strain evidence="1">F0474</strain>
    </source>
</reference>
<evidence type="ECO:0000313" key="2">
    <source>
        <dbReference type="Proteomes" id="UP000004863"/>
    </source>
</evidence>
<accession>I0UQK3</accession>
<name>I0UQK3_9MICC</name>
<dbReference type="Proteomes" id="UP000004863">
    <property type="component" value="Unassembled WGS sequence"/>
</dbReference>
<proteinExistence type="predicted"/>
<keyword evidence="2" id="KW-1185">Reference proteome</keyword>
<dbReference type="AlphaFoldDB" id="I0UQK3"/>
<dbReference type="EMBL" id="AJJQ01000046">
    <property type="protein sequence ID" value="EID50156.1"/>
    <property type="molecule type" value="Genomic_DNA"/>
</dbReference>